<dbReference type="PANTHER" id="PTHR47331">
    <property type="entry name" value="PHD-TYPE DOMAIN-CONTAINING PROTEIN"/>
    <property type="match status" value="1"/>
</dbReference>
<feature type="compositionally biased region" description="Polar residues" evidence="1">
    <location>
        <begin position="548"/>
        <end position="559"/>
    </location>
</feature>
<feature type="region of interest" description="Disordered" evidence="1">
    <location>
        <begin position="241"/>
        <end position="263"/>
    </location>
</feature>
<dbReference type="Gene3D" id="3.30.420.10">
    <property type="entry name" value="Ribonuclease H-like superfamily/Ribonuclease H"/>
    <property type="match status" value="1"/>
</dbReference>
<feature type="compositionally biased region" description="Basic and acidic residues" evidence="1">
    <location>
        <begin position="977"/>
        <end position="997"/>
    </location>
</feature>
<feature type="compositionally biased region" description="Basic residues" evidence="1">
    <location>
        <begin position="719"/>
        <end position="732"/>
    </location>
</feature>
<dbReference type="SUPFAM" id="SSF56672">
    <property type="entry name" value="DNA/RNA polymerases"/>
    <property type="match status" value="1"/>
</dbReference>
<feature type="compositionally biased region" description="Basic residues" evidence="1">
    <location>
        <begin position="1354"/>
        <end position="1370"/>
    </location>
</feature>
<evidence type="ECO:0000259" key="2">
    <source>
        <dbReference type="Pfam" id="PF18701"/>
    </source>
</evidence>
<sequence length="1370" mass="152513">MYSDNATTFKGSDRELRFIHQEVIKSELFKNFISNCAENNVEWHFIPPRSPHVGGIWEAEMYTCLTLIEACLNSRPITPLSSNPDDLSPLTPGHFLIGTALTAPAESDVTEINIHRLDQWQKIQQVRQHFWKRWSREYIVELQQRSKWATSTRPAAVGDIVIVHEDNIPPLCWSLGRIEAVQPGRDGKNHFEALLDIAQTPRDLSPEVTLDGKGYAEEVRVRPASSVKTIKRRSIAALDPHVDGTSRIDSNKAESNQNRESSKTSCYLSAVAPSYPETSDNTAINLDKDGDIKTLALTWNFKEDTLRYAIANSPIPGIMVLIADDNLPPLMWKLGRILEIHPGPDNRVRVVTIRTPQGICKRPTAEVCPLPTDTMTLQEQVARFWEIEQLATTGSPRTRVESWCEEHFLKTYAREPNGKFAVRLPLKQNVSKLRGSKDIAKKRFLQLERNLMKQPTLRSDYVNFMAEYLRLGHMSPVTNMTALLLTKLYVKPTPGQTVAPQSYPRQMCGVPRRLKKGTGAQGIPRPTRAKTHDVTTEAGPHPGVGRTPRNQKASFSTGKDGTANLRLNPDKCQFGRHSLTYLGYVVTAAGIRTDPEKVAAIQQLATPKTPRQVRRFLGMASWYRRFIPDFSRIAAPLNRLLRKGTRFECPVTELVIAHRLTPLYTPQANPVERTNKTLKTMVAQFGEADQKKWDARLPELMFALNTSRQESTSPPCCTRKCRRRSARRRGQRSRLLKDTFELVWVNLARAFAKQSKYYNFVTASGVVTRETAFSNGATLCHPVPKDAKSTDTTAAKRSAQRPPTAAPTTGRPGRLHAGSPTGRPQDPEAVPTGTAQSPGREDGDPDLQGRPKHVCSPTAEPDASGSNCQRGNLLAPANPTSRSNLLDRQPRQPGPSSADRGTTGAWDSTGPMRDTPRTPTCRRPQPCELPTRHPARADIGGPPEKSTVSPRDASPTAPPPKDGASTHGGTRTLVCPARRDATGSRKHDRKPSQETEKTVPFYNFPESTAAHSPTIARPSQQKYRAEPAEGITIPIPIPLLAPAPNRLPIQPPTPLPTPDFRHVRSPSERTRSSRSSPVSGPFAPLVSEPGHPAHPLFPGRSLPSSPCERTRPSLFPPDPVTPPQPRCTPIRSLSLSLYAAKRKWCSRADRRKYEHPLIYLAAEDIPQLTDTFPGGFRLHQVVPLKPGDYHEEMNSTVFEEWFKKVLPTLEESSIIVMDNAYHSRKIEKIPTGATRKNDSQEWLRSKNIPYEENMQILLLMYGWSRDYNQKDLAHESRIGDTASHTTVDSCSFFREVCEGYLIDNPSVIGGLDDDGYSKSTEVSFFIGNITAASGGKDIGCLAASRETPQSPQPSKKRFVPKRKPTKINNS</sequence>
<accession>A0A8J6HP37</accession>
<feature type="compositionally biased region" description="Polar residues" evidence="1">
    <location>
        <begin position="253"/>
        <end position="263"/>
    </location>
</feature>
<dbReference type="InterPro" id="IPR012337">
    <property type="entry name" value="RNaseH-like_sf"/>
</dbReference>
<dbReference type="GO" id="GO:0003676">
    <property type="term" value="F:nucleic acid binding"/>
    <property type="evidence" value="ECO:0007669"/>
    <property type="project" value="InterPro"/>
</dbReference>
<feature type="compositionally biased region" description="Low complexity" evidence="1">
    <location>
        <begin position="911"/>
        <end position="926"/>
    </location>
</feature>
<dbReference type="InterPro" id="IPR043502">
    <property type="entry name" value="DNA/RNA_pol_sf"/>
</dbReference>
<name>A0A8J6HP37_TENMO</name>
<keyword evidence="4" id="KW-1185">Reference proteome</keyword>
<dbReference type="Pfam" id="PF18701">
    <property type="entry name" value="DUF5641"/>
    <property type="match status" value="2"/>
</dbReference>
<reference evidence="3" key="2">
    <citation type="submission" date="2021-08" db="EMBL/GenBank/DDBJ databases">
        <authorList>
            <person name="Eriksson T."/>
        </authorList>
    </citation>
    <scope>NUCLEOTIDE SEQUENCE</scope>
    <source>
        <strain evidence="3">Stoneville</strain>
        <tissue evidence="3">Whole head</tissue>
    </source>
</reference>
<evidence type="ECO:0000313" key="3">
    <source>
        <dbReference type="EMBL" id="KAH0818027.1"/>
    </source>
</evidence>
<evidence type="ECO:0000313" key="4">
    <source>
        <dbReference type="Proteomes" id="UP000719412"/>
    </source>
</evidence>
<dbReference type="EMBL" id="JABDTM020018431">
    <property type="protein sequence ID" value="KAH0818027.1"/>
    <property type="molecule type" value="Genomic_DNA"/>
</dbReference>
<dbReference type="GO" id="GO:0071897">
    <property type="term" value="P:DNA biosynthetic process"/>
    <property type="evidence" value="ECO:0007669"/>
    <property type="project" value="UniProtKB-ARBA"/>
</dbReference>
<feature type="compositionally biased region" description="Basic and acidic residues" evidence="1">
    <location>
        <begin position="1059"/>
        <end position="1071"/>
    </location>
</feature>
<comment type="caution">
    <text evidence="3">The sequence shown here is derived from an EMBL/GenBank/DDBJ whole genome shotgun (WGS) entry which is preliminary data.</text>
</comment>
<feature type="compositionally biased region" description="Pro residues" evidence="1">
    <location>
        <begin position="1114"/>
        <end position="1126"/>
    </location>
</feature>
<feature type="region of interest" description="Disordered" evidence="1">
    <location>
        <begin position="514"/>
        <end position="562"/>
    </location>
</feature>
<feature type="compositionally biased region" description="Polar residues" evidence="1">
    <location>
        <begin position="1005"/>
        <end position="1022"/>
    </location>
</feature>
<dbReference type="Gene3D" id="3.30.70.270">
    <property type="match status" value="2"/>
</dbReference>
<dbReference type="GO" id="GO:0042575">
    <property type="term" value="C:DNA polymerase complex"/>
    <property type="evidence" value="ECO:0007669"/>
    <property type="project" value="UniProtKB-ARBA"/>
</dbReference>
<evidence type="ECO:0000256" key="1">
    <source>
        <dbReference type="SAM" id="MobiDB-lite"/>
    </source>
</evidence>
<dbReference type="InterPro" id="IPR036397">
    <property type="entry name" value="RNaseH_sf"/>
</dbReference>
<dbReference type="InterPro" id="IPR043128">
    <property type="entry name" value="Rev_trsase/Diguanyl_cyclase"/>
</dbReference>
<feature type="region of interest" description="Disordered" evidence="1">
    <location>
        <begin position="777"/>
        <end position="1023"/>
    </location>
</feature>
<dbReference type="InterPro" id="IPR040676">
    <property type="entry name" value="DUF5641"/>
</dbReference>
<feature type="region of interest" description="Disordered" evidence="1">
    <location>
        <begin position="1044"/>
        <end position="1127"/>
    </location>
</feature>
<reference evidence="3" key="1">
    <citation type="journal article" date="2020" name="J Insects Food Feed">
        <title>The yellow mealworm (Tenebrio molitor) genome: a resource for the emerging insects as food and feed industry.</title>
        <authorList>
            <person name="Eriksson T."/>
            <person name="Andere A."/>
            <person name="Kelstrup H."/>
            <person name="Emery V."/>
            <person name="Picard C."/>
        </authorList>
    </citation>
    <scope>NUCLEOTIDE SEQUENCE</scope>
    <source>
        <strain evidence="3">Stoneville</strain>
        <tissue evidence="3">Whole head</tissue>
    </source>
</reference>
<gene>
    <name evidence="3" type="ORF">GEV33_004764</name>
</gene>
<feature type="domain" description="DUF5641" evidence="2">
    <location>
        <begin position="119"/>
        <end position="188"/>
    </location>
</feature>
<organism evidence="3 4">
    <name type="scientific">Tenebrio molitor</name>
    <name type="common">Yellow mealworm beetle</name>
    <dbReference type="NCBI Taxonomy" id="7067"/>
    <lineage>
        <taxon>Eukaryota</taxon>
        <taxon>Metazoa</taxon>
        <taxon>Ecdysozoa</taxon>
        <taxon>Arthropoda</taxon>
        <taxon>Hexapoda</taxon>
        <taxon>Insecta</taxon>
        <taxon>Pterygota</taxon>
        <taxon>Neoptera</taxon>
        <taxon>Endopterygota</taxon>
        <taxon>Coleoptera</taxon>
        <taxon>Polyphaga</taxon>
        <taxon>Cucujiformia</taxon>
        <taxon>Tenebrionidae</taxon>
        <taxon>Tenebrio</taxon>
    </lineage>
</organism>
<proteinExistence type="predicted"/>
<feature type="compositionally biased region" description="Low complexity" evidence="1">
    <location>
        <begin position="801"/>
        <end position="812"/>
    </location>
</feature>
<dbReference type="SUPFAM" id="SSF53098">
    <property type="entry name" value="Ribonuclease H-like"/>
    <property type="match status" value="1"/>
</dbReference>
<feature type="domain" description="DUF5641" evidence="2">
    <location>
        <begin position="316"/>
        <end position="370"/>
    </location>
</feature>
<protein>
    <recommendedName>
        <fullName evidence="2">DUF5641 domain-containing protein</fullName>
    </recommendedName>
</protein>
<dbReference type="Proteomes" id="UP000719412">
    <property type="component" value="Unassembled WGS sequence"/>
</dbReference>
<feature type="compositionally biased region" description="Basic and acidic residues" evidence="1">
    <location>
        <begin position="241"/>
        <end position="252"/>
    </location>
</feature>
<feature type="region of interest" description="Disordered" evidence="1">
    <location>
        <begin position="711"/>
        <end position="732"/>
    </location>
</feature>
<feature type="region of interest" description="Disordered" evidence="1">
    <location>
        <begin position="1343"/>
        <end position="1370"/>
    </location>
</feature>